<organism evidence="2">
    <name type="scientific">Anguilla anguilla</name>
    <name type="common">European freshwater eel</name>
    <name type="synonym">Muraena anguilla</name>
    <dbReference type="NCBI Taxonomy" id="7936"/>
    <lineage>
        <taxon>Eukaryota</taxon>
        <taxon>Metazoa</taxon>
        <taxon>Chordata</taxon>
        <taxon>Craniata</taxon>
        <taxon>Vertebrata</taxon>
        <taxon>Euteleostomi</taxon>
        <taxon>Actinopterygii</taxon>
        <taxon>Neopterygii</taxon>
        <taxon>Teleostei</taxon>
        <taxon>Anguilliformes</taxon>
        <taxon>Anguillidae</taxon>
        <taxon>Anguilla</taxon>
    </lineage>
</organism>
<keyword evidence="1" id="KW-0812">Transmembrane</keyword>
<evidence type="ECO:0000313" key="2">
    <source>
        <dbReference type="EMBL" id="JAH57122.1"/>
    </source>
</evidence>
<dbReference type="EMBL" id="GBXM01051455">
    <property type="protein sequence ID" value="JAH57122.1"/>
    <property type="molecule type" value="Transcribed_RNA"/>
</dbReference>
<proteinExistence type="predicted"/>
<sequence>MGWNTTVQTVVNFYQVEAVILVYTGLCVNASTTGCLPVTMEGVDRWPLLSIWCILFIFCLIAE</sequence>
<accession>A0A0E9TUH2</accession>
<evidence type="ECO:0000256" key="1">
    <source>
        <dbReference type="SAM" id="Phobius"/>
    </source>
</evidence>
<name>A0A0E9TUH2_ANGAN</name>
<dbReference type="AlphaFoldDB" id="A0A0E9TUH2"/>
<keyword evidence="1" id="KW-1133">Transmembrane helix</keyword>
<reference evidence="2" key="2">
    <citation type="journal article" date="2015" name="Fish Shellfish Immunol.">
        <title>Early steps in the European eel (Anguilla anguilla)-Vibrio vulnificus interaction in the gills: Role of the RtxA13 toxin.</title>
        <authorList>
            <person name="Callol A."/>
            <person name="Pajuelo D."/>
            <person name="Ebbesson L."/>
            <person name="Teles M."/>
            <person name="MacKenzie S."/>
            <person name="Amaro C."/>
        </authorList>
    </citation>
    <scope>NUCLEOTIDE SEQUENCE</scope>
</reference>
<protein>
    <submittedName>
        <fullName evidence="2">Uncharacterized protein</fullName>
    </submittedName>
</protein>
<reference evidence="2" key="1">
    <citation type="submission" date="2014-11" db="EMBL/GenBank/DDBJ databases">
        <authorList>
            <person name="Amaro Gonzalez C."/>
        </authorList>
    </citation>
    <scope>NUCLEOTIDE SEQUENCE</scope>
</reference>
<feature type="transmembrane region" description="Helical" evidence="1">
    <location>
        <begin position="46"/>
        <end position="62"/>
    </location>
</feature>
<keyword evidence="1" id="KW-0472">Membrane</keyword>